<name>A0ABV6W498_9ACTN</name>
<dbReference type="RefSeq" id="WP_380542794.1">
    <property type="nucleotide sequence ID" value="NZ_JBHFAB010000030.1"/>
</dbReference>
<protein>
    <submittedName>
        <fullName evidence="1">Uncharacterized protein</fullName>
    </submittedName>
</protein>
<keyword evidence="2" id="KW-1185">Reference proteome</keyword>
<comment type="caution">
    <text evidence="1">The sequence shown here is derived from an EMBL/GenBank/DDBJ whole genome shotgun (WGS) entry which is preliminary data.</text>
</comment>
<evidence type="ECO:0000313" key="2">
    <source>
        <dbReference type="Proteomes" id="UP001592531"/>
    </source>
</evidence>
<reference evidence="1 2" key="1">
    <citation type="submission" date="2024-09" db="EMBL/GenBank/DDBJ databases">
        <authorList>
            <person name="Lee S.D."/>
        </authorList>
    </citation>
    <scope>NUCLEOTIDE SEQUENCE [LARGE SCALE GENOMIC DNA]</scope>
    <source>
        <strain evidence="1 2">N8-3</strain>
    </source>
</reference>
<organism evidence="1 2">
    <name type="scientific">Streptacidiphilus cavernicola</name>
    <dbReference type="NCBI Taxonomy" id="3342716"/>
    <lineage>
        <taxon>Bacteria</taxon>
        <taxon>Bacillati</taxon>
        <taxon>Actinomycetota</taxon>
        <taxon>Actinomycetes</taxon>
        <taxon>Kitasatosporales</taxon>
        <taxon>Streptomycetaceae</taxon>
        <taxon>Streptacidiphilus</taxon>
    </lineage>
</organism>
<proteinExistence type="predicted"/>
<gene>
    <name evidence="1" type="ORF">ACEZDE_29825</name>
</gene>
<accession>A0ABV6W498</accession>
<evidence type="ECO:0000313" key="1">
    <source>
        <dbReference type="EMBL" id="MFC1420813.1"/>
    </source>
</evidence>
<dbReference type="Proteomes" id="UP001592531">
    <property type="component" value="Unassembled WGS sequence"/>
</dbReference>
<sequence length="120" mass="12768">MTIFASEALTSTRTRVADDRDQIMAALAVAETIVSLLPVMPFHLDTNNHASGFCGKHGVRAMLPSNTLDFGAAQAELGGVLSLEIEDAGSVESRRLMLAGWHFGVPFQVSSVLDSPVGLR</sequence>
<dbReference type="EMBL" id="JBHFAB010000030">
    <property type="protein sequence ID" value="MFC1420813.1"/>
    <property type="molecule type" value="Genomic_DNA"/>
</dbReference>